<gene>
    <name evidence="1" type="ORF">SAMN06295984_1949</name>
</gene>
<sequence length="102" mass="10893">MDERLDAFTVKIDTGTADEHALLLFIDGALVACLVRLDDKCHGMWRRHWSIESAYGFAVQGLPHAFGSLDAAVAAVTHRACGAELSLRAPPAPLLQAGPAAR</sequence>
<dbReference type="EMBL" id="FXWL01000002">
    <property type="protein sequence ID" value="SMQ76508.1"/>
    <property type="molecule type" value="Genomic_DNA"/>
</dbReference>
<evidence type="ECO:0000313" key="2">
    <source>
        <dbReference type="Proteomes" id="UP000194469"/>
    </source>
</evidence>
<proteinExistence type="predicted"/>
<reference evidence="2" key="1">
    <citation type="submission" date="2017-04" db="EMBL/GenBank/DDBJ databases">
        <authorList>
            <person name="Varghese N."/>
            <person name="Submissions S."/>
        </authorList>
    </citation>
    <scope>NUCLEOTIDE SEQUENCE [LARGE SCALE GENOMIC DNA]</scope>
    <source>
        <strain evidence="2">UI2</strain>
    </source>
</reference>
<dbReference type="GeneID" id="303001604"/>
<protein>
    <submittedName>
        <fullName evidence="1">Uncharacterized protein</fullName>
    </submittedName>
</protein>
<organism evidence="1 2">
    <name type="scientific">Sphingopyxis terrae subsp. ummariensis</name>
    <dbReference type="NCBI Taxonomy" id="429001"/>
    <lineage>
        <taxon>Bacteria</taxon>
        <taxon>Pseudomonadati</taxon>
        <taxon>Pseudomonadota</taxon>
        <taxon>Alphaproteobacteria</taxon>
        <taxon>Sphingomonadales</taxon>
        <taxon>Sphingomonadaceae</taxon>
        <taxon>Sphingopyxis</taxon>
    </lineage>
</organism>
<accession>A0A1Y6FNG0</accession>
<dbReference type="Proteomes" id="UP000194469">
    <property type="component" value="Unassembled WGS sequence"/>
</dbReference>
<evidence type="ECO:0000313" key="1">
    <source>
        <dbReference type="EMBL" id="SMQ76508.1"/>
    </source>
</evidence>
<name>A0A1Y6FNG0_9SPHN</name>
<keyword evidence="2" id="KW-1185">Reference proteome</keyword>
<dbReference type="AlphaFoldDB" id="A0A1Y6FNG0"/>
<dbReference type="RefSeq" id="WP_086456980.1">
    <property type="nucleotide sequence ID" value="NZ_FXWL01000002.1"/>
</dbReference>